<evidence type="ECO:0000256" key="7">
    <source>
        <dbReference type="ARBA" id="ARBA00022777"/>
    </source>
</evidence>
<dbReference type="InterPro" id="IPR010559">
    <property type="entry name" value="Sig_transdc_His_kin_internal"/>
</dbReference>
<evidence type="ECO:0000256" key="1">
    <source>
        <dbReference type="ARBA" id="ARBA00004651"/>
    </source>
</evidence>
<evidence type="ECO:0000256" key="13">
    <source>
        <dbReference type="SAM" id="Phobius"/>
    </source>
</evidence>
<keyword evidence="9 13" id="KW-1133">Transmembrane helix</keyword>
<keyword evidence="12" id="KW-0175">Coiled coil</keyword>
<feature type="coiled-coil region" evidence="12">
    <location>
        <begin position="324"/>
        <end position="351"/>
    </location>
</feature>
<dbReference type="OrthoDB" id="9809348at2"/>
<keyword evidence="2" id="KW-1003">Cell membrane</keyword>
<dbReference type="PANTHER" id="PTHR34220">
    <property type="entry name" value="SENSOR HISTIDINE KINASE YPDA"/>
    <property type="match status" value="1"/>
</dbReference>
<dbReference type="InterPro" id="IPR003594">
    <property type="entry name" value="HATPase_dom"/>
</dbReference>
<keyword evidence="4" id="KW-0808">Transferase</keyword>
<keyword evidence="11 13" id="KW-0472">Membrane</keyword>
<evidence type="ECO:0000256" key="4">
    <source>
        <dbReference type="ARBA" id="ARBA00022679"/>
    </source>
</evidence>
<dbReference type="GO" id="GO:0000155">
    <property type="term" value="F:phosphorelay sensor kinase activity"/>
    <property type="evidence" value="ECO:0007669"/>
    <property type="project" value="InterPro"/>
</dbReference>
<dbReference type="Pfam" id="PF02518">
    <property type="entry name" value="HATPase_c"/>
    <property type="match status" value="1"/>
</dbReference>
<evidence type="ECO:0000256" key="6">
    <source>
        <dbReference type="ARBA" id="ARBA00022741"/>
    </source>
</evidence>
<comment type="caution">
    <text evidence="15">The sequence shown here is derived from an EMBL/GenBank/DDBJ whole genome shotgun (WGS) entry which is preliminary data.</text>
</comment>
<evidence type="ECO:0000256" key="12">
    <source>
        <dbReference type="SAM" id="Coils"/>
    </source>
</evidence>
<organism evidence="15 16">
    <name type="scientific">Breznakia blatticola</name>
    <dbReference type="NCBI Taxonomy" id="1754012"/>
    <lineage>
        <taxon>Bacteria</taxon>
        <taxon>Bacillati</taxon>
        <taxon>Bacillota</taxon>
        <taxon>Erysipelotrichia</taxon>
        <taxon>Erysipelotrichales</taxon>
        <taxon>Erysipelotrichaceae</taxon>
        <taxon>Breznakia</taxon>
    </lineage>
</organism>
<keyword evidence="10" id="KW-0902">Two-component regulatory system</keyword>
<keyword evidence="7 15" id="KW-0418">Kinase</keyword>
<dbReference type="InterPro" id="IPR003660">
    <property type="entry name" value="HAMP_dom"/>
</dbReference>
<name>A0A4R8AA82_9FIRM</name>
<dbReference type="RefSeq" id="WP_134168219.1">
    <property type="nucleotide sequence ID" value="NZ_SODD01000005.1"/>
</dbReference>
<proteinExistence type="predicted"/>
<gene>
    <name evidence="15" type="ORF">EDD63_10542</name>
</gene>
<keyword evidence="8" id="KW-0067">ATP-binding</keyword>
<dbReference type="PROSITE" id="PS50885">
    <property type="entry name" value="HAMP"/>
    <property type="match status" value="1"/>
</dbReference>
<evidence type="ECO:0000256" key="3">
    <source>
        <dbReference type="ARBA" id="ARBA00022553"/>
    </source>
</evidence>
<comment type="subcellular location">
    <subcellularLocation>
        <location evidence="1">Cell membrane</location>
        <topology evidence="1">Multi-pass membrane protein</topology>
    </subcellularLocation>
</comment>
<evidence type="ECO:0000256" key="5">
    <source>
        <dbReference type="ARBA" id="ARBA00022692"/>
    </source>
</evidence>
<evidence type="ECO:0000256" key="10">
    <source>
        <dbReference type="ARBA" id="ARBA00023012"/>
    </source>
</evidence>
<dbReference type="SUPFAM" id="SSF55874">
    <property type="entry name" value="ATPase domain of HSP90 chaperone/DNA topoisomerase II/histidine kinase"/>
    <property type="match status" value="1"/>
</dbReference>
<evidence type="ECO:0000313" key="15">
    <source>
        <dbReference type="EMBL" id="TDW25310.1"/>
    </source>
</evidence>
<dbReference type="GO" id="GO:0005524">
    <property type="term" value="F:ATP binding"/>
    <property type="evidence" value="ECO:0007669"/>
    <property type="project" value="UniProtKB-KW"/>
</dbReference>
<dbReference type="Pfam" id="PF06580">
    <property type="entry name" value="His_kinase"/>
    <property type="match status" value="1"/>
</dbReference>
<dbReference type="InterPro" id="IPR036890">
    <property type="entry name" value="HATPase_C_sf"/>
</dbReference>
<feature type="domain" description="HAMP" evidence="14">
    <location>
        <begin position="294"/>
        <end position="343"/>
    </location>
</feature>
<evidence type="ECO:0000256" key="11">
    <source>
        <dbReference type="ARBA" id="ARBA00023136"/>
    </source>
</evidence>
<dbReference type="PANTHER" id="PTHR34220:SF11">
    <property type="entry name" value="SENSOR PROTEIN KINASE HPTS"/>
    <property type="match status" value="1"/>
</dbReference>
<evidence type="ECO:0000256" key="2">
    <source>
        <dbReference type="ARBA" id="ARBA00022475"/>
    </source>
</evidence>
<dbReference type="AlphaFoldDB" id="A0A4R8AA82"/>
<keyword evidence="5 13" id="KW-0812">Transmembrane</keyword>
<dbReference type="InterPro" id="IPR050640">
    <property type="entry name" value="Bact_2-comp_sensor_kinase"/>
</dbReference>
<evidence type="ECO:0000256" key="9">
    <source>
        <dbReference type="ARBA" id="ARBA00022989"/>
    </source>
</evidence>
<feature type="transmembrane region" description="Helical" evidence="13">
    <location>
        <begin position="264"/>
        <end position="282"/>
    </location>
</feature>
<protein>
    <submittedName>
        <fullName evidence="15">Histidine kinase</fullName>
    </submittedName>
</protein>
<sequence length="558" mass="65213">MAGSKFKERLLRSSLLKIIRLLVIVSIVFAVGFLGVTMAKNEFKADHNLDMMRDFFQSNYDNAKEFLTNDAQQEIFREILEDETSQIVLEGKLNQYNNKNDLTAKAILFDVHGEVKYSTYSEHELSRALLSHSILVSNNARGLKTEDVYTSTYFKQARGFSDYIMMKEIADEQGQTLGFMTLYLSGEDWSYYMSFYNCDGVITDSNDIVIFFNEPKVLQNDYYFYTNDKSVKIRDDRYWVIKKYSQKYDVNFYSMVFNPTSYEIPFALMMVAIIGILWYRAIKDMANTMADKNSKSISLLASEIDIIKDENPEHRIAISTQDEFEAVANQINTLLDRVQELHNENTQLLELNNMVEMKQLTAQFNPHFLYNTLEILRNLWAVDKERADRLIYQLTQVLRYSINNAKRDVQLAEDMIYINHYLEIQKLRYGDRFECSIDIEDNCYTCVIPKLLLQPMIENSIKYGYLKVKKLKIQIRAYMNDNVLYIMIKDNGHGMEHDRELEMQEYIKGTQEAEESFGLYNVARRLELQYAGVSGIELVNEQGIGLEVWIKIEQSKLG</sequence>
<accession>A0A4R8AA82</accession>
<dbReference type="EMBL" id="SODD01000005">
    <property type="protein sequence ID" value="TDW25310.1"/>
    <property type="molecule type" value="Genomic_DNA"/>
</dbReference>
<keyword evidence="6" id="KW-0547">Nucleotide-binding</keyword>
<keyword evidence="16" id="KW-1185">Reference proteome</keyword>
<dbReference type="Gene3D" id="3.30.565.10">
    <property type="entry name" value="Histidine kinase-like ATPase, C-terminal domain"/>
    <property type="match status" value="1"/>
</dbReference>
<dbReference type="Proteomes" id="UP000294743">
    <property type="component" value="Unassembled WGS sequence"/>
</dbReference>
<evidence type="ECO:0000256" key="8">
    <source>
        <dbReference type="ARBA" id="ARBA00022840"/>
    </source>
</evidence>
<keyword evidence="3" id="KW-0597">Phosphoprotein</keyword>
<reference evidence="15 16" key="1">
    <citation type="submission" date="2019-03" db="EMBL/GenBank/DDBJ databases">
        <title>Genomic Encyclopedia of Type Strains, Phase IV (KMG-IV): sequencing the most valuable type-strain genomes for metagenomic binning, comparative biology and taxonomic classification.</title>
        <authorList>
            <person name="Goeker M."/>
        </authorList>
    </citation>
    <scope>NUCLEOTIDE SEQUENCE [LARGE SCALE GENOMIC DNA]</scope>
    <source>
        <strain evidence="15 16">DSM 28867</strain>
    </source>
</reference>
<evidence type="ECO:0000259" key="14">
    <source>
        <dbReference type="PROSITE" id="PS50885"/>
    </source>
</evidence>
<dbReference type="GO" id="GO:0005886">
    <property type="term" value="C:plasma membrane"/>
    <property type="evidence" value="ECO:0007669"/>
    <property type="project" value="UniProtKB-SubCell"/>
</dbReference>
<feature type="transmembrane region" description="Helical" evidence="13">
    <location>
        <begin position="21"/>
        <end position="39"/>
    </location>
</feature>
<evidence type="ECO:0000313" key="16">
    <source>
        <dbReference type="Proteomes" id="UP000294743"/>
    </source>
</evidence>